<evidence type="ECO:0000313" key="3">
    <source>
        <dbReference type="Proteomes" id="UP000266298"/>
    </source>
</evidence>
<dbReference type="EMBL" id="QWEC01000665">
    <property type="protein sequence ID" value="RII90063.1"/>
    <property type="molecule type" value="Genomic_DNA"/>
</dbReference>
<sequence length="163" mass="16433">MLTDGRDARGADDPRLPRADSAAGSAFASRRGGFLDADDRARARAESGLGPDADDARCWATFVVRRALAGVGGSTPDRSRTGLVLGCYTFPTERSAAVSLPLIEEEVRAGIRDAGLATVPGTVPTSADPGHVDAAGSVADAVADAAGLGGRRLVLDAACASGL</sequence>
<dbReference type="InterPro" id="IPR016039">
    <property type="entry name" value="Thiolase-like"/>
</dbReference>
<proteinExistence type="predicted"/>
<dbReference type="SUPFAM" id="SSF53901">
    <property type="entry name" value="Thiolase-like"/>
    <property type="match status" value="1"/>
</dbReference>
<feature type="non-terminal residue" evidence="2">
    <location>
        <position position="163"/>
    </location>
</feature>
<name>A0A399N7J3_9MICO</name>
<accession>A0A399N7J3</accession>
<dbReference type="Proteomes" id="UP000266298">
    <property type="component" value="Unassembled WGS sequence"/>
</dbReference>
<comment type="caution">
    <text evidence="2">The sequence shown here is derived from an EMBL/GenBank/DDBJ whole genome shotgun (WGS) entry which is preliminary data.</text>
</comment>
<protein>
    <submittedName>
        <fullName evidence="2">Uncharacterized protein</fullName>
    </submittedName>
</protein>
<evidence type="ECO:0000313" key="2">
    <source>
        <dbReference type="EMBL" id="RII90063.1"/>
    </source>
</evidence>
<organism evidence="2 3">
    <name type="scientific">Clavibacter michiganensis</name>
    <dbReference type="NCBI Taxonomy" id="28447"/>
    <lineage>
        <taxon>Bacteria</taxon>
        <taxon>Bacillati</taxon>
        <taxon>Actinomycetota</taxon>
        <taxon>Actinomycetes</taxon>
        <taxon>Micrococcales</taxon>
        <taxon>Microbacteriaceae</taxon>
        <taxon>Clavibacter</taxon>
    </lineage>
</organism>
<feature type="region of interest" description="Disordered" evidence="1">
    <location>
        <begin position="1"/>
        <end position="27"/>
    </location>
</feature>
<evidence type="ECO:0000256" key="1">
    <source>
        <dbReference type="SAM" id="MobiDB-lite"/>
    </source>
</evidence>
<dbReference type="AlphaFoldDB" id="A0A399N7J3"/>
<dbReference type="GO" id="GO:0016746">
    <property type="term" value="F:acyltransferase activity"/>
    <property type="evidence" value="ECO:0007669"/>
    <property type="project" value="InterPro"/>
</dbReference>
<reference evidence="2 3" key="1">
    <citation type="submission" date="2018-08" db="EMBL/GenBank/DDBJ databases">
        <title>Genome Sequence of Clavibacter michiganensis Subspecies type strains, and the Atypical Peach-Colored Strains Isolated from Tomato.</title>
        <authorList>
            <person name="Osdaghi E."/>
            <person name="Portier P."/>
            <person name="Briand M."/>
            <person name="Jacques M.-A."/>
        </authorList>
    </citation>
    <scope>NUCLEOTIDE SEQUENCE [LARGE SCALE GENOMIC DNA]</scope>
    <source>
        <strain evidence="2 3">CFBP 7493</strain>
    </source>
</reference>
<dbReference type="Gene3D" id="3.40.47.10">
    <property type="match status" value="1"/>
</dbReference>
<gene>
    <name evidence="2" type="ORF">DZF96_17545</name>
</gene>
<feature type="compositionally biased region" description="Basic and acidic residues" evidence="1">
    <location>
        <begin position="1"/>
        <end position="18"/>
    </location>
</feature>